<accession>A0ABV2D157</accession>
<evidence type="ECO:0000313" key="2">
    <source>
        <dbReference type="EMBL" id="MET1755548.1"/>
    </source>
</evidence>
<protein>
    <submittedName>
        <fullName evidence="2">Helix-turn-helix domain-containing protein</fullName>
    </submittedName>
</protein>
<organism evidence="2 3">
    <name type="scientific">Novosphingobium kalidii</name>
    <dbReference type="NCBI Taxonomy" id="3230299"/>
    <lineage>
        <taxon>Bacteria</taxon>
        <taxon>Pseudomonadati</taxon>
        <taxon>Pseudomonadota</taxon>
        <taxon>Alphaproteobacteria</taxon>
        <taxon>Sphingomonadales</taxon>
        <taxon>Sphingomonadaceae</taxon>
        <taxon>Novosphingobium</taxon>
    </lineage>
</organism>
<keyword evidence="3" id="KW-1185">Reference proteome</keyword>
<dbReference type="InterPro" id="IPR041657">
    <property type="entry name" value="HTH_17"/>
</dbReference>
<comment type="caution">
    <text evidence="2">The sequence shown here is derived from an EMBL/GenBank/DDBJ whole genome shotgun (WGS) entry which is preliminary data.</text>
</comment>
<sequence>MPSKIEADLRFAATASTGGVAGRKMLANRQAAQLPAIAMSIAEVAAALGIGRTSIYKAIAESRLETRKFGRRTLILTASVLRLLEETSDAD</sequence>
<reference evidence="2 3" key="1">
    <citation type="submission" date="2024-07" db="EMBL/GenBank/DDBJ databases">
        <title>Novosphingobium kalidii RD2P27.</title>
        <authorList>
            <person name="Sun J.-Q."/>
        </authorList>
    </citation>
    <scope>NUCLEOTIDE SEQUENCE [LARGE SCALE GENOMIC DNA]</scope>
    <source>
        <strain evidence="2 3">RD2P27</strain>
    </source>
</reference>
<dbReference type="NCBIfam" id="TIGR01764">
    <property type="entry name" value="excise"/>
    <property type="match status" value="1"/>
</dbReference>
<dbReference type="InterPro" id="IPR010093">
    <property type="entry name" value="SinI_DNA-bd"/>
</dbReference>
<evidence type="ECO:0000259" key="1">
    <source>
        <dbReference type="Pfam" id="PF12728"/>
    </source>
</evidence>
<name>A0ABV2D157_9SPHN</name>
<dbReference type="RefSeq" id="WP_353984000.1">
    <property type="nucleotide sequence ID" value="NZ_JBEWLY010000013.1"/>
</dbReference>
<dbReference type="Proteomes" id="UP001548713">
    <property type="component" value="Unassembled WGS sequence"/>
</dbReference>
<gene>
    <name evidence="2" type="ORF">ABVV53_08765</name>
</gene>
<evidence type="ECO:0000313" key="3">
    <source>
        <dbReference type="Proteomes" id="UP001548713"/>
    </source>
</evidence>
<proteinExistence type="predicted"/>
<dbReference type="EMBL" id="JBEWLY010000013">
    <property type="protein sequence ID" value="MET1755548.1"/>
    <property type="molecule type" value="Genomic_DNA"/>
</dbReference>
<feature type="domain" description="Helix-turn-helix" evidence="1">
    <location>
        <begin position="39"/>
        <end position="87"/>
    </location>
</feature>
<dbReference type="Pfam" id="PF12728">
    <property type="entry name" value="HTH_17"/>
    <property type="match status" value="1"/>
</dbReference>